<evidence type="ECO:0000313" key="5">
    <source>
        <dbReference type="Proteomes" id="UP000001194"/>
    </source>
</evidence>
<dbReference type="InterPro" id="IPR027417">
    <property type="entry name" value="P-loop_NTPase"/>
</dbReference>
<name>B0E435_LACBS</name>
<accession>B0E435</accession>
<sequence length="128" mass="14109">MGNKLSRGAKKSKPQDEVTSKSRDELLSDACEGDIIVLVMGTTGAGRSTLINSYLNRDVAQVGNSLRSCTLALKPFPIPCPQDIRRWLVLVDTLGFNSSDHDDTEILRRMVAWLKSSSHPGETCDYKI</sequence>
<dbReference type="Pfam" id="PF01926">
    <property type="entry name" value="MMR_HSR1"/>
    <property type="match status" value="1"/>
</dbReference>
<reference evidence="4 5" key="1">
    <citation type="journal article" date="2008" name="Nature">
        <title>The genome of Laccaria bicolor provides insights into mycorrhizal symbiosis.</title>
        <authorList>
            <person name="Martin F."/>
            <person name="Aerts A."/>
            <person name="Ahren D."/>
            <person name="Brun A."/>
            <person name="Danchin E.G.J."/>
            <person name="Duchaussoy F."/>
            <person name="Gibon J."/>
            <person name="Kohler A."/>
            <person name="Lindquist E."/>
            <person name="Pereda V."/>
            <person name="Salamov A."/>
            <person name="Shapiro H.J."/>
            <person name="Wuyts J."/>
            <person name="Blaudez D."/>
            <person name="Buee M."/>
            <person name="Brokstein P."/>
            <person name="Canbaeck B."/>
            <person name="Cohen D."/>
            <person name="Courty P.E."/>
            <person name="Coutinho P.M."/>
            <person name="Delaruelle C."/>
            <person name="Detter J.C."/>
            <person name="Deveau A."/>
            <person name="DiFazio S."/>
            <person name="Duplessis S."/>
            <person name="Fraissinet-Tachet L."/>
            <person name="Lucic E."/>
            <person name="Frey-Klett P."/>
            <person name="Fourrey C."/>
            <person name="Feussner I."/>
            <person name="Gay G."/>
            <person name="Grimwood J."/>
            <person name="Hoegger P.J."/>
            <person name="Jain P."/>
            <person name="Kilaru S."/>
            <person name="Labbe J."/>
            <person name="Lin Y.C."/>
            <person name="Legue V."/>
            <person name="Le Tacon F."/>
            <person name="Marmeisse R."/>
            <person name="Melayah D."/>
            <person name="Montanini B."/>
            <person name="Muratet M."/>
            <person name="Nehls U."/>
            <person name="Niculita-Hirzel H."/>
            <person name="Oudot-Le Secq M.P."/>
            <person name="Peter M."/>
            <person name="Quesneville H."/>
            <person name="Rajashekar B."/>
            <person name="Reich M."/>
            <person name="Rouhier N."/>
            <person name="Schmutz J."/>
            <person name="Yin T."/>
            <person name="Chalot M."/>
            <person name="Henrissat B."/>
            <person name="Kuees U."/>
            <person name="Lucas S."/>
            <person name="Van de Peer Y."/>
            <person name="Podila G.K."/>
            <person name="Polle A."/>
            <person name="Pukkila P.J."/>
            <person name="Richardson P.M."/>
            <person name="Rouze P."/>
            <person name="Sanders I.R."/>
            <person name="Stajich J.E."/>
            <person name="Tunlid A."/>
            <person name="Tuskan G."/>
            <person name="Grigoriev I.V."/>
        </authorList>
    </citation>
    <scope>NUCLEOTIDE SEQUENCE [LARGE SCALE GENOMIC DNA]</scope>
    <source>
        <strain evidence="5">S238N-H82 / ATCC MYA-4686</strain>
    </source>
</reference>
<protein>
    <submittedName>
        <fullName evidence="4">Predicted protein</fullName>
    </submittedName>
</protein>
<dbReference type="InterPro" id="IPR006073">
    <property type="entry name" value="GTP-bd"/>
</dbReference>
<dbReference type="RefSeq" id="XP_001890953.1">
    <property type="nucleotide sequence ID" value="XM_001890918.1"/>
</dbReference>
<dbReference type="SUPFAM" id="SSF52540">
    <property type="entry name" value="P-loop containing nucleoside triphosphate hydrolases"/>
    <property type="match status" value="1"/>
</dbReference>
<dbReference type="OrthoDB" id="2130433at2759"/>
<dbReference type="EMBL" id="DS547302">
    <property type="protein sequence ID" value="EDQ98395.1"/>
    <property type="molecule type" value="Genomic_DNA"/>
</dbReference>
<dbReference type="InParanoid" id="B0E435"/>
<feature type="region of interest" description="Disordered" evidence="1">
    <location>
        <begin position="1"/>
        <end position="25"/>
    </location>
</feature>
<dbReference type="KEGG" id="lbc:LACBIDRAFT_313048"/>
<organism evidence="5">
    <name type="scientific">Laccaria bicolor (strain S238N-H82 / ATCC MYA-4686)</name>
    <name type="common">Bicoloured deceiver</name>
    <name type="synonym">Laccaria laccata var. bicolor</name>
    <dbReference type="NCBI Taxonomy" id="486041"/>
    <lineage>
        <taxon>Eukaryota</taxon>
        <taxon>Fungi</taxon>
        <taxon>Dikarya</taxon>
        <taxon>Basidiomycota</taxon>
        <taxon>Agaricomycotina</taxon>
        <taxon>Agaricomycetes</taxon>
        <taxon>Agaricomycetidae</taxon>
        <taxon>Agaricales</taxon>
        <taxon>Agaricineae</taxon>
        <taxon>Hydnangiaceae</taxon>
        <taxon>Laccaria</taxon>
    </lineage>
</organism>
<dbReference type="KEGG" id="lbc:LACBIDRAFT_302693"/>
<dbReference type="AlphaFoldDB" id="B0E435"/>
<dbReference type="GeneID" id="6086609"/>
<evidence type="ECO:0000313" key="4">
    <source>
        <dbReference type="EMBL" id="EDQ98395.1"/>
    </source>
</evidence>
<dbReference type="RefSeq" id="XP_001891282.1">
    <property type="nucleotide sequence ID" value="XM_001891247.1"/>
</dbReference>
<dbReference type="EMBL" id="DS547604">
    <property type="protein sequence ID" value="EDQ98067.1"/>
    <property type="molecule type" value="Genomic_DNA"/>
</dbReference>
<dbReference type="Gene3D" id="3.40.50.300">
    <property type="entry name" value="P-loop containing nucleotide triphosphate hydrolases"/>
    <property type="match status" value="1"/>
</dbReference>
<evidence type="ECO:0000313" key="3">
    <source>
        <dbReference type="EMBL" id="EDQ98067.1"/>
    </source>
</evidence>
<feature type="domain" description="G" evidence="2">
    <location>
        <begin position="37"/>
        <end position="110"/>
    </location>
</feature>
<dbReference type="HOGENOM" id="CLU_1959964_0_0_1"/>
<dbReference type="CDD" id="cd00882">
    <property type="entry name" value="Ras_like_GTPase"/>
    <property type="match status" value="1"/>
</dbReference>
<dbReference type="GeneID" id="6086938"/>
<dbReference type="GO" id="GO:0005525">
    <property type="term" value="F:GTP binding"/>
    <property type="evidence" value="ECO:0007669"/>
    <property type="project" value="InterPro"/>
</dbReference>
<dbReference type="Proteomes" id="UP000001194">
    <property type="component" value="Unassembled WGS sequence"/>
</dbReference>
<evidence type="ECO:0000256" key="1">
    <source>
        <dbReference type="SAM" id="MobiDB-lite"/>
    </source>
</evidence>
<feature type="compositionally biased region" description="Basic and acidic residues" evidence="1">
    <location>
        <begin position="13"/>
        <end position="25"/>
    </location>
</feature>
<keyword evidence="5" id="KW-1185">Reference proteome</keyword>
<gene>
    <name evidence="4" type="ORF">LACBIDRAFT_302693</name>
    <name evidence="3" type="ORF">LACBIDRAFT_313048</name>
</gene>
<dbReference type="STRING" id="486041.B0E435"/>
<evidence type="ECO:0000259" key="2">
    <source>
        <dbReference type="Pfam" id="PF01926"/>
    </source>
</evidence>
<proteinExistence type="predicted"/>